<evidence type="ECO:0000256" key="2">
    <source>
        <dbReference type="ARBA" id="ARBA00023012"/>
    </source>
</evidence>
<dbReference type="Gene3D" id="3.40.50.2300">
    <property type="match status" value="1"/>
</dbReference>
<evidence type="ECO:0000259" key="4">
    <source>
        <dbReference type="PROSITE" id="PS50110"/>
    </source>
</evidence>
<dbReference type="InterPro" id="IPR050595">
    <property type="entry name" value="Bact_response_regulator"/>
</dbReference>
<evidence type="ECO:0000256" key="3">
    <source>
        <dbReference type="PROSITE-ProRule" id="PRU00169"/>
    </source>
</evidence>
<dbReference type="PANTHER" id="PTHR44591:SF14">
    <property type="entry name" value="PROTEIN PILG"/>
    <property type="match status" value="1"/>
</dbReference>
<name>A0A932YXS1_9BACT</name>
<keyword evidence="2" id="KW-0902">Two-component regulatory system</keyword>
<dbReference type="SUPFAM" id="SSF52172">
    <property type="entry name" value="CheY-like"/>
    <property type="match status" value="1"/>
</dbReference>
<dbReference type="EMBL" id="JACQMI010000013">
    <property type="protein sequence ID" value="MBI4132814.1"/>
    <property type="molecule type" value="Genomic_DNA"/>
</dbReference>
<evidence type="ECO:0000256" key="1">
    <source>
        <dbReference type="ARBA" id="ARBA00022553"/>
    </source>
</evidence>
<dbReference type="Pfam" id="PF00072">
    <property type="entry name" value="Response_reg"/>
    <property type="match status" value="1"/>
</dbReference>
<dbReference type="PANTHER" id="PTHR44591">
    <property type="entry name" value="STRESS RESPONSE REGULATOR PROTEIN 1"/>
    <property type="match status" value="1"/>
</dbReference>
<organism evidence="5 6">
    <name type="scientific">Candidatus Sungiibacteriota bacterium</name>
    <dbReference type="NCBI Taxonomy" id="2750080"/>
    <lineage>
        <taxon>Bacteria</taxon>
        <taxon>Candidatus Sungiibacteriota</taxon>
    </lineage>
</organism>
<feature type="modified residue" description="4-aspartylphosphate" evidence="3">
    <location>
        <position position="56"/>
    </location>
</feature>
<reference evidence="5" key="1">
    <citation type="submission" date="2020-07" db="EMBL/GenBank/DDBJ databases">
        <title>Huge and variable diversity of episymbiotic CPR bacteria and DPANN archaea in groundwater ecosystems.</title>
        <authorList>
            <person name="He C.Y."/>
            <person name="Keren R."/>
            <person name="Whittaker M."/>
            <person name="Farag I.F."/>
            <person name="Doudna J."/>
            <person name="Cate J.H.D."/>
            <person name="Banfield J.F."/>
        </authorList>
    </citation>
    <scope>NUCLEOTIDE SEQUENCE</scope>
    <source>
        <strain evidence="5">NC_groundwater_1225_Ag_S-0.1um_56_177</strain>
    </source>
</reference>
<dbReference type="AlphaFoldDB" id="A0A932YXS1"/>
<gene>
    <name evidence="5" type="ORF">HY473_01860</name>
</gene>
<evidence type="ECO:0000313" key="6">
    <source>
        <dbReference type="Proteomes" id="UP000756703"/>
    </source>
</evidence>
<protein>
    <submittedName>
        <fullName evidence="5">Response regulator transcription factor</fullName>
    </submittedName>
</protein>
<dbReference type="InterPro" id="IPR011006">
    <property type="entry name" value="CheY-like_superfamily"/>
</dbReference>
<dbReference type="InterPro" id="IPR001789">
    <property type="entry name" value="Sig_transdc_resp-reg_receiver"/>
</dbReference>
<dbReference type="PROSITE" id="PS50110">
    <property type="entry name" value="RESPONSE_REGULATORY"/>
    <property type="match status" value="1"/>
</dbReference>
<sequence>MADAKPKVLLVEDDPFMTTLLYEYLVKDGFEVISAGDGEEAVKQFKKSTPDVMLIDILLPKKNGLEALREIRALPGGDRVPAMILSNLEEVAYQKEAQELNAKAYLVKANVQLPEIVAKVKEILKD</sequence>
<feature type="domain" description="Response regulatory" evidence="4">
    <location>
        <begin position="7"/>
        <end position="123"/>
    </location>
</feature>
<dbReference type="CDD" id="cd17574">
    <property type="entry name" value="REC_OmpR"/>
    <property type="match status" value="1"/>
</dbReference>
<keyword evidence="1 3" id="KW-0597">Phosphoprotein</keyword>
<accession>A0A932YXS1</accession>
<proteinExistence type="predicted"/>
<dbReference type="Proteomes" id="UP000756703">
    <property type="component" value="Unassembled WGS sequence"/>
</dbReference>
<evidence type="ECO:0000313" key="5">
    <source>
        <dbReference type="EMBL" id="MBI4132814.1"/>
    </source>
</evidence>
<dbReference type="GO" id="GO:0000160">
    <property type="term" value="P:phosphorelay signal transduction system"/>
    <property type="evidence" value="ECO:0007669"/>
    <property type="project" value="UniProtKB-KW"/>
</dbReference>
<dbReference type="SMART" id="SM00448">
    <property type="entry name" value="REC"/>
    <property type="match status" value="1"/>
</dbReference>
<comment type="caution">
    <text evidence="5">The sequence shown here is derived from an EMBL/GenBank/DDBJ whole genome shotgun (WGS) entry which is preliminary data.</text>
</comment>